<evidence type="ECO:0000256" key="3">
    <source>
        <dbReference type="SAM" id="MobiDB-lite"/>
    </source>
</evidence>
<gene>
    <name evidence="5" type="ORF">SAMN04488004_13427</name>
</gene>
<dbReference type="STRING" id="195913.SAMN04488004_13427"/>
<dbReference type="AlphaFoldDB" id="A0A1I4JAE8"/>
<evidence type="ECO:0000313" key="5">
    <source>
        <dbReference type="EMBL" id="SFL63181.1"/>
    </source>
</evidence>
<dbReference type="InterPro" id="IPR023346">
    <property type="entry name" value="Lysozyme-like_dom_sf"/>
</dbReference>
<dbReference type="InterPro" id="IPR008258">
    <property type="entry name" value="Transglycosylase_SLT_dom_1"/>
</dbReference>
<dbReference type="SUPFAM" id="SSF53955">
    <property type="entry name" value="Lysozyme-like"/>
    <property type="match status" value="1"/>
</dbReference>
<evidence type="ECO:0000313" key="6">
    <source>
        <dbReference type="Proteomes" id="UP000199550"/>
    </source>
</evidence>
<dbReference type="Gene3D" id="1.10.530.10">
    <property type="match status" value="1"/>
</dbReference>
<evidence type="ECO:0000259" key="4">
    <source>
        <dbReference type="Pfam" id="PF01464"/>
    </source>
</evidence>
<dbReference type="Proteomes" id="UP000199550">
    <property type="component" value="Unassembled WGS sequence"/>
</dbReference>
<evidence type="ECO:0000256" key="2">
    <source>
        <dbReference type="ARBA" id="ARBA00009387"/>
    </source>
</evidence>
<dbReference type="EMBL" id="FOTF01000034">
    <property type="protein sequence ID" value="SFL63181.1"/>
    <property type="molecule type" value="Genomic_DNA"/>
</dbReference>
<dbReference type="PANTHER" id="PTHR37423:SF2">
    <property type="entry name" value="MEMBRANE-BOUND LYTIC MUREIN TRANSGLYCOSYLASE C"/>
    <property type="match status" value="1"/>
</dbReference>
<sequence length="212" mass="22274">MACFLLSFTSPSLADNAWGGIGGGWKTIGGEPEAQPTISTSNAPASNSGASPEGQILPAALAAVPSVAGTNRALTRAVASRYAAHPIVKAAGIDPREFIIFFDVMIQAESGFNERARSPVGAIGLAQLMPGTARMLGVDPNDKAQNLDGGARYLIAQIAEFGTLSLAVAAYNAGPGAVRTYKGVPPFRETERHVSKVMSNYERQWRRISSQE</sequence>
<comment type="similarity">
    <text evidence="1">Belongs to the transglycosylase Slt family.</text>
</comment>
<organism evidence="5 6">
    <name type="scientific">Loktanella salsilacus</name>
    <dbReference type="NCBI Taxonomy" id="195913"/>
    <lineage>
        <taxon>Bacteria</taxon>
        <taxon>Pseudomonadati</taxon>
        <taxon>Pseudomonadota</taxon>
        <taxon>Alphaproteobacteria</taxon>
        <taxon>Rhodobacterales</taxon>
        <taxon>Roseobacteraceae</taxon>
        <taxon>Loktanella</taxon>
    </lineage>
</organism>
<reference evidence="5 6" key="1">
    <citation type="submission" date="2016-10" db="EMBL/GenBank/DDBJ databases">
        <authorList>
            <person name="de Groot N.N."/>
        </authorList>
    </citation>
    <scope>NUCLEOTIDE SEQUENCE [LARGE SCALE GENOMIC DNA]</scope>
    <source>
        <strain evidence="5 6">DSM 16199</strain>
    </source>
</reference>
<dbReference type="PANTHER" id="PTHR37423">
    <property type="entry name" value="SOLUBLE LYTIC MUREIN TRANSGLYCOSYLASE-RELATED"/>
    <property type="match status" value="1"/>
</dbReference>
<proteinExistence type="inferred from homology"/>
<feature type="region of interest" description="Disordered" evidence="3">
    <location>
        <begin position="25"/>
        <end position="51"/>
    </location>
</feature>
<feature type="compositionally biased region" description="Low complexity" evidence="3">
    <location>
        <begin position="39"/>
        <end position="51"/>
    </location>
</feature>
<dbReference type="CDD" id="cd00254">
    <property type="entry name" value="LT-like"/>
    <property type="match status" value="1"/>
</dbReference>
<protein>
    <submittedName>
        <fullName evidence="5">Transglycosylase SLT domain-containing protein</fullName>
    </submittedName>
</protein>
<feature type="domain" description="Transglycosylase SLT" evidence="4">
    <location>
        <begin position="105"/>
        <end position="188"/>
    </location>
</feature>
<name>A0A1I4JAE8_9RHOB</name>
<evidence type="ECO:0000256" key="1">
    <source>
        <dbReference type="ARBA" id="ARBA00007734"/>
    </source>
</evidence>
<dbReference type="Pfam" id="PF01464">
    <property type="entry name" value="SLT"/>
    <property type="match status" value="1"/>
</dbReference>
<keyword evidence="6" id="KW-1185">Reference proteome</keyword>
<accession>A0A1I4JAE8</accession>
<comment type="similarity">
    <text evidence="2">Belongs to the virb1 family.</text>
</comment>